<dbReference type="PROSITE" id="PS00409">
    <property type="entry name" value="PROKAR_NTER_METHYL"/>
    <property type="match status" value="1"/>
</dbReference>
<dbReference type="SMART" id="SM00635">
    <property type="entry name" value="BID_2"/>
    <property type="match status" value="1"/>
</dbReference>
<gene>
    <name evidence="3" type="ORF">SAMN06296020_103280</name>
</gene>
<feature type="transmembrane region" description="Helical" evidence="1">
    <location>
        <begin position="7"/>
        <end position="30"/>
    </location>
</feature>
<dbReference type="Gene3D" id="2.60.40.1080">
    <property type="match status" value="1"/>
</dbReference>
<evidence type="ECO:0000256" key="1">
    <source>
        <dbReference type="SAM" id="Phobius"/>
    </source>
</evidence>
<protein>
    <submittedName>
        <fullName evidence="3">Prepilin-type N-terminal cleavage/methylation domain-containing protein</fullName>
    </submittedName>
</protein>
<accession>A0AA46AIC0</accession>
<reference evidence="3" key="1">
    <citation type="submission" date="2017-05" db="EMBL/GenBank/DDBJ databases">
        <authorList>
            <person name="Varghese N."/>
            <person name="Submissions S."/>
        </authorList>
    </citation>
    <scope>NUCLEOTIDE SEQUENCE</scope>
    <source>
        <strain evidence="3">Su22</strain>
    </source>
</reference>
<evidence type="ECO:0000313" key="3">
    <source>
        <dbReference type="EMBL" id="SMP48787.1"/>
    </source>
</evidence>
<dbReference type="SUPFAM" id="SSF49373">
    <property type="entry name" value="Invasin/intimin cell-adhesion fragments"/>
    <property type="match status" value="1"/>
</dbReference>
<organism evidence="3 4">
    <name type="scientific">Anoxynatronum buryatiense</name>
    <dbReference type="NCBI Taxonomy" id="489973"/>
    <lineage>
        <taxon>Bacteria</taxon>
        <taxon>Bacillati</taxon>
        <taxon>Bacillota</taxon>
        <taxon>Clostridia</taxon>
        <taxon>Eubacteriales</taxon>
        <taxon>Clostridiaceae</taxon>
        <taxon>Anoxynatronum</taxon>
    </lineage>
</organism>
<name>A0AA46AIC0_9CLOT</name>
<dbReference type="RefSeq" id="WP_283408543.1">
    <property type="nucleotide sequence ID" value="NZ_FXUF01000003.1"/>
</dbReference>
<dbReference type="NCBIfam" id="TIGR02532">
    <property type="entry name" value="IV_pilin_GFxxxE"/>
    <property type="match status" value="1"/>
</dbReference>
<keyword evidence="1" id="KW-1133">Transmembrane helix</keyword>
<keyword evidence="1" id="KW-0812">Transmembrane</keyword>
<dbReference type="InterPro" id="IPR012902">
    <property type="entry name" value="N_methyl_site"/>
</dbReference>
<proteinExistence type="predicted"/>
<dbReference type="InterPro" id="IPR003343">
    <property type="entry name" value="Big_2"/>
</dbReference>
<dbReference type="Proteomes" id="UP001158066">
    <property type="component" value="Unassembled WGS sequence"/>
</dbReference>
<dbReference type="Pfam" id="PF07963">
    <property type="entry name" value="N_methyl"/>
    <property type="match status" value="1"/>
</dbReference>
<evidence type="ECO:0000313" key="4">
    <source>
        <dbReference type="Proteomes" id="UP001158066"/>
    </source>
</evidence>
<sequence length="986" mass="106504">MRNRKGLTLVEIIIAMALIGIIAVGILPGFSSQFFIMKKAANITTDAFNAQALMEERVYLARQLLRDHDDLTTLSEYSLAENITFLGKNVDLHQLSLPFPNNHAKRLNVYLSQIMSVKETRSQLNVENVQIHVEGVFATEALLSDNPVLTAYHNVNDTGTLFYANLYSWYVSHRGIANPVFPNDYDQIHLLNTTTELNNLLTMVGSNRYIRLVVTPVDIHGRAGNRQISSNHVFLEGEEWRSGIFAWIDKNNDGVFEEMSGDIRLADSENHIIKLLDSSGFDSLESFPNPSNPAEIIDPSGGALFVPMRTLGSTSPVIVQNDHLVKWAVDNDVNIAKSIQVTNNSNIDILSRNGAITLYQDIQLDASGNPVKVAGTIQMANNGPSLNTGKDISLKADRGLIGINNYASLSAENIDMASAGRIYMHQATISATGNLMLDTAINVGTSTDRQININNSTLTIGSGTSIIKSGAGAPISFNDSVVNKVGSSSSIFVVNSGNSHIDFKGGGWDHQVKVRVPDGKTILLESGSSIIDNQGHLDIGNSGLVRFNSPMNNTVQYPFGINLSPVNGSGSENMAELSSINYDSSFGTGNITPVANTWTSLGNLRMRVDKAGGEDGISSISYSLDNGIITITGSADEPNLFVPVTLTVEDPRFRYTGNTSLPIVENQIPFAFTSNEDGDVNIIVGLNGTITSLVHDPIERTVLYGTSLEEARKALGNTVLVNVTYDGGITAITSVPVTWSTNSTPTYNSFITPASYEFASSFEALPPGLTGNLSPPVGRVAIGDVPVLGVQINEDDFILPMTSVKQLSVTITPEYATNQQVNWSSSNPSIATVTSSGVVSAVAPGKATITVTSVDGNHSDSVEVTIHSMVTATLSWQAGQWPNEVGWYIVDLSDNSIIHQENTGQHNSNNTRSRNSFTDNIELHYGRIYQVRAFDDYGDGWNGGRLIISYNSNELFNGTLNNGGQRNRNNNQPIGNGVNIGQFSLN</sequence>
<keyword evidence="4" id="KW-1185">Reference proteome</keyword>
<evidence type="ECO:0000259" key="2">
    <source>
        <dbReference type="SMART" id="SM00635"/>
    </source>
</evidence>
<feature type="domain" description="BIG2" evidence="2">
    <location>
        <begin position="786"/>
        <end position="863"/>
    </location>
</feature>
<dbReference type="Pfam" id="PF02368">
    <property type="entry name" value="Big_2"/>
    <property type="match status" value="1"/>
</dbReference>
<dbReference type="EMBL" id="FXUF01000003">
    <property type="protein sequence ID" value="SMP48787.1"/>
    <property type="molecule type" value="Genomic_DNA"/>
</dbReference>
<comment type="caution">
    <text evidence="3">The sequence shown here is derived from an EMBL/GenBank/DDBJ whole genome shotgun (WGS) entry which is preliminary data.</text>
</comment>
<keyword evidence="1" id="KW-0472">Membrane</keyword>
<dbReference type="InterPro" id="IPR008964">
    <property type="entry name" value="Invasin/intimin_cell_adhesion"/>
</dbReference>
<dbReference type="AlphaFoldDB" id="A0AA46AIC0"/>